<dbReference type="EMBL" id="CAMGYJ010000011">
    <property type="protein sequence ID" value="CAI0561172.1"/>
    <property type="molecule type" value="Genomic_DNA"/>
</dbReference>
<proteinExistence type="predicted"/>
<keyword evidence="2" id="KW-1185">Reference proteome</keyword>
<accession>A0AAV0RXC7</accession>
<evidence type="ECO:0000313" key="2">
    <source>
        <dbReference type="Proteomes" id="UP001154282"/>
    </source>
</evidence>
<protein>
    <submittedName>
        <fullName evidence="1">Uncharacterized protein</fullName>
    </submittedName>
</protein>
<dbReference type="AlphaFoldDB" id="A0AAV0RXC7"/>
<name>A0AAV0RXC7_9ROSI</name>
<evidence type="ECO:0000313" key="1">
    <source>
        <dbReference type="EMBL" id="CAI0561172.1"/>
    </source>
</evidence>
<sequence length="41" mass="4816">MGRGDQDDEERRKCSFHNSCRSGLWCFRLPTDYSPKCHPSI</sequence>
<dbReference type="Proteomes" id="UP001154282">
    <property type="component" value="Unassembled WGS sequence"/>
</dbReference>
<comment type="caution">
    <text evidence="1">The sequence shown here is derived from an EMBL/GenBank/DDBJ whole genome shotgun (WGS) entry which is preliminary data.</text>
</comment>
<organism evidence="1 2">
    <name type="scientific">Linum tenue</name>
    <dbReference type="NCBI Taxonomy" id="586396"/>
    <lineage>
        <taxon>Eukaryota</taxon>
        <taxon>Viridiplantae</taxon>
        <taxon>Streptophyta</taxon>
        <taxon>Embryophyta</taxon>
        <taxon>Tracheophyta</taxon>
        <taxon>Spermatophyta</taxon>
        <taxon>Magnoliopsida</taxon>
        <taxon>eudicotyledons</taxon>
        <taxon>Gunneridae</taxon>
        <taxon>Pentapetalae</taxon>
        <taxon>rosids</taxon>
        <taxon>fabids</taxon>
        <taxon>Malpighiales</taxon>
        <taxon>Linaceae</taxon>
        <taxon>Linum</taxon>
    </lineage>
</organism>
<gene>
    <name evidence="1" type="ORF">LITE_LOCUS49972</name>
</gene>
<reference evidence="1" key="1">
    <citation type="submission" date="2022-08" db="EMBL/GenBank/DDBJ databases">
        <authorList>
            <person name="Gutierrez-Valencia J."/>
        </authorList>
    </citation>
    <scope>NUCLEOTIDE SEQUENCE</scope>
</reference>